<dbReference type="InterPro" id="IPR031248">
    <property type="entry name" value="RNF213"/>
</dbReference>
<dbReference type="GO" id="GO:0005737">
    <property type="term" value="C:cytoplasm"/>
    <property type="evidence" value="ECO:0007669"/>
    <property type="project" value="UniProtKB-SubCell"/>
</dbReference>
<organism evidence="8 9">
    <name type="scientific">Naegleria fowleri</name>
    <name type="common">Brain eating amoeba</name>
    <dbReference type="NCBI Taxonomy" id="5763"/>
    <lineage>
        <taxon>Eukaryota</taxon>
        <taxon>Discoba</taxon>
        <taxon>Heterolobosea</taxon>
        <taxon>Tetramitia</taxon>
        <taxon>Eutetramitia</taxon>
        <taxon>Vahlkampfiidae</taxon>
        <taxon>Naegleria</taxon>
    </lineage>
</organism>
<protein>
    <recommendedName>
        <fullName evidence="7">RZ-type domain-containing protein</fullName>
    </recommendedName>
</protein>
<dbReference type="VEuPathDB" id="AmoebaDB:NF0056830"/>
<evidence type="ECO:0000313" key="8">
    <source>
        <dbReference type="EMBL" id="KAF0978050.1"/>
    </source>
</evidence>
<gene>
    <name evidence="8" type="ORF">FDP41_002942</name>
</gene>
<dbReference type="VEuPathDB" id="AmoebaDB:NF0056840"/>
<keyword evidence="4" id="KW-0863">Zinc-finger</keyword>
<keyword evidence="9" id="KW-1185">Reference proteome</keyword>
<evidence type="ECO:0000256" key="1">
    <source>
        <dbReference type="ARBA" id="ARBA00004496"/>
    </source>
</evidence>
<proteinExistence type="predicted"/>
<evidence type="ECO:0000259" key="7">
    <source>
        <dbReference type="PROSITE" id="PS51981"/>
    </source>
</evidence>
<evidence type="ECO:0000256" key="4">
    <source>
        <dbReference type="ARBA" id="ARBA00022771"/>
    </source>
</evidence>
<sequence>MTIKFATNAFDENNFFYLSENTSLENLTLVHIVHHICSIALSNFSSDQFWWMLLFEPLSMKDKYLPSITDDARSQVINTINNSGGIINWYRCSKGHVYFIDLCGLPLEQAQCPECGLPIGGSDHVPHYSNDKIKHEEDLAPTGYAVYEYFKERDLKATVRSLSPLVFRVVRLIIHSLLITGSSLFPEREEEYKALFHKSMDTSSITNLHEYLLSHIRNDWSIIVELLGENNEEKASVLLFNILELFSYSSKQMELKRKSNTKQPGVASRDLSTKSGRNAWENHFNGCVSMVVENATKKYQLYFKQLDNFQKRSHDPVTNVLLFSPESTSQPILPLTDPISQLWNIKVPITYEQFKLAFINDRVEQKYPILNLFIQNEPMLYATRYIPHVIKWQKLIMSTFSRRIDRHYARTRTVRDVLSEFNSAMALSPVILQMGSDKKASIEKLFEGWAKAFNHSWKFIDRYKCLPLPNWCRNIVMTKDTPLSFSIPDETGQDEGICSLAVTQFLIDKHNEVIEKVGKLFNKNVENTPIEISSRFVSKHHLIVFNIEEELVSVIAESKLNEPTLTSNNTNGDKQKSSARHKFDYERIEQFILTKYLSGKPKIKLELEGFLFLNETRYSTGFGDQIGGPVSELKRKIKQVEIPTDIKQAIILEMRANETSLDIIQACLRQVEECISFLQAISSSNNLEDVEKMSITDYLHNILLVDPSTTSNQPLCNISNIMIHVKLCHLLSLWQLLENELSPGSTIESSIISNRYKRAIPSSLLNHLKEFKEKLSLTDLSILTCSIKELLLSYFTNETLDSEIPLKQMLEITPAVENMAQVSKQTDNADSNSGGKKLGDFKWLQLLSDELKTAHLFEDFLLTILTKKIRIQSLHVTSSLSFDFTAPFDVAISYNCNCILINDQGTQTIEVFDLKTRKHTNSLSVENFFPNYLCIEENYDGHGRDALLIGREKPTVPTMTYSVCKIDLHEFLSNGDLSIPFIWENKLFTRAPLGMCIVTKAQRELVVCDPGNCFLRVLNLKTGELTRNIEIGLEPCDVCVVSDEELVVSWAYSKAVVKVIAKKNSEAADLYLLCGDRSRLEHFVEAYSVIFDSQNNQFIVSDPEFNTSNYSKDPKGMLQLFSRQRRPVKEYGNSSSRDSLLKFPKGLCLHRETHELFVCDFGDAHVLIIE</sequence>
<comment type="caution">
    <text evidence="8">The sequence shown here is derived from an EMBL/GenBank/DDBJ whole genome shotgun (WGS) entry which is preliminary data.</text>
</comment>
<dbReference type="OMA" id="INCHDEA"/>
<keyword evidence="2" id="KW-0963">Cytoplasm</keyword>
<keyword evidence="5" id="KW-0862">Zinc</keyword>
<dbReference type="VEuPathDB" id="AmoebaDB:FDP41_002942"/>
<name>A0A6A5BWJ2_NAEFO</name>
<feature type="domain" description="RZ-type" evidence="7">
    <location>
        <begin position="68"/>
        <end position="142"/>
    </location>
</feature>
<dbReference type="SUPFAM" id="SSF75011">
    <property type="entry name" value="3-carboxy-cis,cis-mucoante lactonizing enzyme"/>
    <property type="match status" value="1"/>
</dbReference>
<dbReference type="Pfam" id="PF20173">
    <property type="entry name" value="ZnF_RZ-type"/>
    <property type="match status" value="1"/>
</dbReference>
<dbReference type="EMBL" id="VFQX01000031">
    <property type="protein sequence ID" value="KAF0978050.1"/>
    <property type="molecule type" value="Genomic_DNA"/>
</dbReference>
<dbReference type="InterPro" id="IPR046439">
    <property type="entry name" value="ZF_RZ_dom"/>
</dbReference>
<dbReference type="GO" id="GO:0008270">
    <property type="term" value="F:zinc ion binding"/>
    <property type="evidence" value="ECO:0007669"/>
    <property type="project" value="UniProtKB-KW"/>
</dbReference>
<dbReference type="AlphaFoldDB" id="A0A6A5BWJ2"/>
<dbReference type="GO" id="GO:0002376">
    <property type="term" value="P:immune system process"/>
    <property type="evidence" value="ECO:0007669"/>
    <property type="project" value="UniProtKB-KW"/>
</dbReference>
<comment type="subcellular location">
    <subcellularLocation>
        <location evidence="1">Cytoplasm</location>
    </subcellularLocation>
</comment>
<dbReference type="PANTHER" id="PTHR22605:SF1">
    <property type="entry name" value="RZ-TYPE DOMAIN-CONTAINING PROTEIN"/>
    <property type="match status" value="1"/>
</dbReference>
<dbReference type="PROSITE" id="PS51981">
    <property type="entry name" value="ZF_RZ"/>
    <property type="match status" value="1"/>
</dbReference>
<dbReference type="PANTHER" id="PTHR22605">
    <property type="entry name" value="RZ-TYPE DOMAIN-CONTAINING PROTEIN"/>
    <property type="match status" value="1"/>
</dbReference>
<dbReference type="OrthoDB" id="2423195at2759"/>
<dbReference type="VEuPathDB" id="AmoebaDB:NfTy_062520"/>
<dbReference type="RefSeq" id="XP_044562763.1">
    <property type="nucleotide sequence ID" value="XM_044706192.1"/>
</dbReference>
<evidence type="ECO:0000256" key="6">
    <source>
        <dbReference type="ARBA" id="ARBA00022859"/>
    </source>
</evidence>
<reference evidence="8 9" key="1">
    <citation type="journal article" date="2019" name="Sci. Rep.">
        <title>Nanopore sequencing improves the draft genome of the human pathogenic amoeba Naegleria fowleri.</title>
        <authorList>
            <person name="Liechti N."/>
            <person name="Schurch N."/>
            <person name="Bruggmann R."/>
            <person name="Wittwer M."/>
        </authorList>
    </citation>
    <scope>NUCLEOTIDE SEQUENCE [LARGE SCALE GENOMIC DNA]</scope>
    <source>
        <strain evidence="8 9">ATCC 30894</strain>
    </source>
</reference>
<evidence type="ECO:0000256" key="5">
    <source>
        <dbReference type="ARBA" id="ARBA00022833"/>
    </source>
</evidence>
<evidence type="ECO:0000256" key="2">
    <source>
        <dbReference type="ARBA" id="ARBA00022490"/>
    </source>
</evidence>
<evidence type="ECO:0000256" key="3">
    <source>
        <dbReference type="ARBA" id="ARBA00022723"/>
    </source>
</evidence>
<accession>A0A6A5BWJ2</accession>
<keyword evidence="3" id="KW-0479">Metal-binding</keyword>
<dbReference type="Proteomes" id="UP000444721">
    <property type="component" value="Unassembled WGS sequence"/>
</dbReference>
<evidence type="ECO:0000313" key="9">
    <source>
        <dbReference type="Proteomes" id="UP000444721"/>
    </source>
</evidence>
<dbReference type="GO" id="GO:0004842">
    <property type="term" value="F:ubiquitin-protein transferase activity"/>
    <property type="evidence" value="ECO:0007669"/>
    <property type="project" value="InterPro"/>
</dbReference>
<dbReference type="GO" id="GO:0016887">
    <property type="term" value="F:ATP hydrolysis activity"/>
    <property type="evidence" value="ECO:0007669"/>
    <property type="project" value="InterPro"/>
</dbReference>
<dbReference type="GeneID" id="68110160"/>
<keyword evidence="6" id="KW-0391">Immunity</keyword>